<proteinExistence type="predicted"/>
<dbReference type="InterPro" id="IPR036188">
    <property type="entry name" value="FAD/NAD-bd_sf"/>
</dbReference>
<gene>
    <name evidence="4" type="ORF">D3P05_18720</name>
</gene>
<feature type="domain" description="FAD dependent oxidoreductase" evidence="3">
    <location>
        <begin position="32"/>
        <end position="383"/>
    </location>
</feature>
<evidence type="ECO:0000259" key="3">
    <source>
        <dbReference type="Pfam" id="PF01266"/>
    </source>
</evidence>
<evidence type="ECO:0000256" key="1">
    <source>
        <dbReference type="ARBA" id="ARBA00023002"/>
    </source>
</evidence>
<feature type="region of interest" description="Disordered" evidence="2">
    <location>
        <begin position="1"/>
        <end position="23"/>
    </location>
</feature>
<dbReference type="Proteomes" id="UP000283587">
    <property type="component" value="Unassembled WGS sequence"/>
</dbReference>
<dbReference type="InterPro" id="IPR006076">
    <property type="entry name" value="FAD-dep_OxRdtase"/>
</dbReference>
<evidence type="ECO:0000256" key="2">
    <source>
        <dbReference type="SAM" id="MobiDB-lite"/>
    </source>
</evidence>
<protein>
    <submittedName>
        <fullName evidence="4">FAD-binding oxidoreductase</fullName>
    </submittedName>
</protein>
<dbReference type="Pfam" id="PF01266">
    <property type="entry name" value="DAO"/>
    <property type="match status" value="1"/>
</dbReference>
<dbReference type="Gene3D" id="3.50.50.60">
    <property type="entry name" value="FAD/NAD(P)-binding domain"/>
    <property type="match status" value="1"/>
</dbReference>
<dbReference type="PANTHER" id="PTHR13847">
    <property type="entry name" value="SARCOSINE DEHYDROGENASE-RELATED"/>
    <property type="match status" value="1"/>
</dbReference>
<keyword evidence="1" id="KW-0560">Oxidoreductase</keyword>
<name>A0A418ZZS6_9RHOB</name>
<dbReference type="EMBL" id="QZEW01000102">
    <property type="protein sequence ID" value="RJL05990.1"/>
    <property type="molecule type" value="Genomic_DNA"/>
</dbReference>
<organism evidence="4 5">
    <name type="scientific">Paracoccus siganidrum</name>
    <dbReference type="NCBI Taxonomy" id="1276757"/>
    <lineage>
        <taxon>Bacteria</taxon>
        <taxon>Pseudomonadati</taxon>
        <taxon>Pseudomonadota</taxon>
        <taxon>Alphaproteobacteria</taxon>
        <taxon>Rhodobacterales</taxon>
        <taxon>Paracoccaceae</taxon>
        <taxon>Paracoccus</taxon>
    </lineage>
</organism>
<dbReference type="PANTHER" id="PTHR13847:SF281">
    <property type="entry name" value="FAD DEPENDENT OXIDOREDUCTASE DOMAIN-CONTAINING PROTEIN"/>
    <property type="match status" value="1"/>
</dbReference>
<reference evidence="5" key="1">
    <citation type="submission" date="2018-09" db="EMBL/GenBank/DDBJ databases">
        <title>Paracoccus onubensis nov. sp. a moderate halophilic bacterium isolated from Gruta de las Maravillas (Aracena, Spain).</title>
        <authorList>
            <person name="Jurado V."/>
            <person name="Gutierrez-Patricio S."/>
            <person name="Gonzalez-Pimentel J.L."/>
            <person name="Miller A.Z."/>
            <person name="Laiz L."/>
            <person name="Saiz-Jimenez C."/>
        </authorList>
    </citation>
    <scope>NUCLEOTIDE SEQUENCE [LARGE SCALE GENOMIC DNA]</scope>
    <source>
        <strain evidence="5">DSM 26381</strain>
    </source>
</reference>
<dbReference type="SUPFAM" id="SSF51905">
    <property type="entry name" value="FAD/NAD(P)-binding domain"/>
    <property type="match status" value="1"/>
</dbReference>
<dbReference type="AlphaFoldDB" id="A0A418ZZS6"/>
<evidence type="ECO:0000313" key="5">
    <source>
        <dbReference type="Proteomes" id="UP000283587"/>
    </source>
</evidence>
<keyword evidence="5" id="KW-1185">Reference proteome</keyword>
<accession>A0A418ZZS6</accession>
<dbReference type="GO" id="GO:0016491">
    <property type="term" value="F:oxidoreductase activity"/>
    <property type="evidence" value="ECO:0007669"/>
    <property type="project" value="UniProtKB-KW"/>
</dbReference>
<evidence type="ECO:0000313" key="4">
    <source>
        <dbReference type="EMBL" id="RJL05990.1"/>
    </source>
</evidence>
<dbReference type="GO" id="GO:0005737">
    <property type="term" value="C:cytoplasm"/>
    <property type="evidence" value="ECO:0007669"/>
    <property type="project" value="TreeGrafter"/>
</dbReference>
<dbReference type="OrthoDB" id="9806601at2"/>
<comment type="caution">
    <text evidence="4">The sequence shown here is derived from an EMBL/GenBank/DDBJ whole genome shotgun (WGS) entry which is preliminary data.</text>
</comment>
<sequence length="427" mass="44720">MLNDPLTHGLWEQTAPPPPDTPRLGGDIAAEVAVIGAGYTGLSAALHLAGRGVDTALLEAVEIGFGGAGRNVGLVNAGMWVMPEALAGTLGPEMGARLIGFLGEAPALVWDIVNRHAIACEAQPVGTLHAAFGRAGRAEIAERARQWQARGAPVELLDKTEAAAMLGTTHFEGALLDRRAGTIQPLAYARGLARAAQGLGARIFTASPATGLESAATGWRIRTPDGSLTARHVVFATDAYTRHLMPDIARQQVPLPYFNLATPPLPDDVAHTILPGRQGAWDTRQVLTSFRLDAANRLVFGSVGALRNGGLAVHRAWAGRAIGRIFPQIGTPRFEAGWHGRIGMTSDNLPRFHRLEDGVFAICGYNGRGIAPGTAFGAALAALLTGDLPEARMPLPLTRPAPAALRALRGALIEAGAQLAHLAGARI</sequence>
<dbReference type="RefSeq" id="WP_119900317.1">
    <property type="nucleotide sequence ID" value="NZ_QNRC01000027.1"/>
</dbReference>
<dbReference type="Gene3D" id="3.30.9.10">
    <property type="entry name" value="D-Amino Acid Oxidase, subunit A, domain 2"/>
    <property type="match status" value="1"/>
</dbReference>